<proteinExistence type="predicted"/>
<name>A0A382TYX7_9ZZZZ</name>
<feature type="compositionally biased region" description="Low complexity" evidence="1">
    <location>
        <begin position="62"/>
        <end position="71"/>
    </location>
</feature>
<accession>A0A382TYX7</accession>
<organism evidence="2">
    <name type="scientific">marine metagenome</name>
    <dbReference type="NCBI Taxonomy" id="408172"/>
    <lineage>
        <taxon>unclassified sequences</taxon>
        <taxon>metagenomes</taxon>
        <taxon>ecological metagenomes</taxon>
    </lineage>
</organism>
<feature type="region of interest" description="Disordered" evidence="1">
    <location>
        <begin position="44"/>
        <end position="95"/>
    </location>
</feature>
<sequence length="95" mass="10420">MLHFSEREDPLNTPCSFPTCGGKVHLKMSLGSFHLKGGGWYKDGYGDKKSMSKEEKIERSTVKTTSTNTQTGESKVVSEKPLDAKAPVARSLVDD</sequence>
<evidence type="ECO:0000313" key="2">
    <source>
        <dbReference type="EMBL" id="SVD27250.1"/>
    </source>
</evidence>
<dbReference type="AlphaFoldDB" id="A0A382TYX7"/>
<gene>
    <name evidence="2" type="ORF">METZ01_LOCUS380104</name>
</gene>
<dbReference type="EMBL" id="UINC01140228">
    <property type="protein sequence ID" value="SVD27250.1"/>
    <property type="molecule type" value="Genomic_DNA"/>
</dbReference>
<feature type="compositionally biased region" description="Basic and acidic residues" evidence="1">
    <location>
        <begin position="44"/>
        <end position="61"/>
    </location>
</feature>
<protein>
    <submittedName>
        <fullName evidence="2">Uncharacterized protein</fullName>
    </submittedName>
</protein>
<evidence type="ECO:0000256" key="1">
    <source>
        <dbReference type="SAM" id="MobiDB-lite"/>
    </source>
</evidence>
<reference evidence="2" key="1">
    <citation type="submission" date="2018-05" db="EMBL/GenBank/DDBJ databases">
        <authorList>
            <person name="Lanie J.A."/>
            <person name="Ng W.-L."/>
            <person name="Kazmierczak K.M."/>
            <person name="Andrzejewski T.M."/>
            <person name="Davidsen T.M."/>
            <person name="Wayne K.J."/>
            <person name="Tettelin H."/>
            <person name="Glass J.I."/>
            <person name="Rusch D."/>
            <person name="Podicherti R."/>
            <person name="Tsui H.-C.T."/>
            <person name="Winkler M.E."/>
        </authorList>
    </citation>
    <scope>NUCLEOTIDE SEQUENCE</scope>
</reference>